<evidence type="ECO:0000256" key="2">
    <source>
        <dbReference type="ARBA" id="ARBA00023043"/>
    </source>
</evidence>
<evidence type="ECO:0000256" key="3">
    <source>
        <dbReference type="PROSITE-ProRule" id="PRU00023"/>
    </source>
</evidence>
<feature type="compositionally biased region" description="Acidic residues" evidence="4">
    <location>
        <begin position="655"/>
        <end position="668"/>
    </location>
</feature>
<evidence type="ECO:0008006" key="7">
    <source>
        <dbReference type="Google" id="ProtNLM"/>
    </source>
</evidence>
<feature type="repeat" description="ANK" evidence="3">
    <location>
        <begin position="562"/>
        <end position="594"/>
    </location>
</feature>
<gene>
    <name evidence="5" type="ORF">PHLGIDRAFT_125466</name>
</gene>
<keyword evidence="6" id="KW-1185">Reference proteome</keyword>
<feature type="compositionally biased region" description="Acidic residues" evidence="4">
    <location>
        <begin position="1763"/>
        <end position="1773"/>
    </location>
</feature>
<evidence type="ECO:0000313" key="5">
    <source>
        <dbReference type="EMBL" id="KIP10604.1"/>
    </source>
</evidence>
<dbReference type="Gene3D" id="1.25.40.20">
    <property type="entry name" value="Ankyrin repeat-containing domain"/>
    <property type="match status" value="3"/>
</dbReference>
<feature type="region of interest" description="Disordered" evidence="4">
    <location>
        <begin position="1289"/>
        <end position="1309"/>
    </location>
</feature>
<name>A0A0C3NYS9_PHLG1</name>
<dbReference type="Pfam" id="PF12796">
    <property type="entry name" value="Ank_2"/>
    <property type="match status" value="1"/>
</dbReference>
<feature type="repeat" description="ANK" evidence="3">
    <location>
        <begin position="682"/>
        <end position="714"/>
    </location>
</feature>
<dbReference type="SUPFAM" id="SSF48403">
    <property type="entry name" value="Ankyrin repeat"/>
    <property type="match status" value="2"/>
</dbReference>
<reference evidence="5 6" key="1">
    <citation type="journal article" date="2014" name="PLoS Genet.">
        <title>Analysis of the Phlebiopsis gigantea genome, transcriptome and secretome provides insight into its pioneer colonization strategies of wood.</title>
        <authorList>
            <person name="Hori C."/>
            <person name="Ishida T."/>
            <person name="Igarashi K."/>
            <person name="Samejima M."/>
            <person name="Suzuki H."/>
            <person name="Master E."/>
            <person name="Ferreira P."/>
            <person name="Ruiz-Duenas F.J."/>
            <person name="Held B."/>
            <person name="Canessa P."/>
            <person name="Larrondo L.F."/>
            <person name="Schmoll M."/>
            <person name="Druzhinina I.S."/>
            <person name="Kubicek C.P."/>
            <person name="Gaskell J.A."/>
            <person name="Kersten P."/>
            <person name="St John F."/>
            <person name="Glasner J."/>
            <person name="Sabat G."/>
            <person name="Splinter BonDurant S."/>
            <person name="Syed K."/>
            <person name="Yadav J."/>
            <person name="Mgbeahuruike A.C."/>
            <person name="Kovalchuk A."/>
            <person name="Asiegbu F.O."/>
            <person name="Lackner G."/>
            <person name="Hoffmeister D."/>
            <person name="Rencoret J."/>
            <person name="Gutierrez A."/>
            <person name="Sun H."/>
            <person name="Lindquist E."/>
            <person name="Barry K."/>
            <person name="Riley R."/>
            <person name="Grigoriev I.V."/>
            <person name="Henrissat B."/>
            <person name="Kues U."/>
            <person name="Berka R.M."/>
            <person name="Martinez A.T."/>
            <person name="Covert S.F."/>
            <person name="Blanchette R.A."/>
            <person name="Cullen D."/>
        </authorList>
    </citation>
    <scope>NUCLEOTIDE SEQUENCE [LARGE SCALE GENOMIC DNA]</scope>
    <source>
        <strain evidence="5 6">11061_1 CR5-6</strain>
    </source>
</reference>
<dbReference type="InterPro" id="IPR036770">
    <property type="entry name" value="Ankyrin_rpt-contain_sf"/>
</dbReference>
<protein>
    <recommendedName>
        <fullName evidence="7">Ankyrin repeat protein</fullName>
    </recommendedName>
</protein>
<dbReference type="PANTHER" id="PTHR24198">
    <property type="entry name" value="ANKYRIN REPEAT AND PROTEIN KINASE DOMAIN-CONTAINING PROTEIN"/>
    <property type="match status" value="1"/>
</dbReference>
<dbReference type="HOGENOM" id="CLU_003548_0_0_1"/>
<dbReference type="PROSITE" id="PS50088">
    <property type="entry name" value="ANK_REPEAT"/>
    <property type="match status" value="2"/>
</dbReference>
<keyword evidence="2 3" id="KW-0040">ANK repeat</keyword>
<dbReference type="EMBL" id="KN840453">
    <property type="protein sequence ID" value="KIP10604.1"/>
    <property type="molecule type" value="Genomic_DNA"/>
</dbReference>
<evidence type="ECO:0000313" key="6">
    <source>
        <dbReference type="Proteomes" id="UP000053257"/>
    </source>
</evidence>
<dbReference type="PANTHER" id="PTHR24198:SF165">
    <property type="entry name" value="ANKYRIN REPEAT-CONTAINING PROTEIN-RELATED"/>
    <property type="match status" value="1"/>
</dbReference>
<dbReference type="InterPro" id="IPR002110">
    <property type="entry name" value="Ankyrin_rpt"/>
</dbReference>
<dbReference type="PROSITE" id="PS50297">
    <property type="entry name" value="ANK_REP_REGION"/>
    <property type="match status" value="1"/>
</dbReference>
<proteinExistence type="predicted"/>
<dbReference type="OrthoDB" id="539213at2759"/>
<dbReference type="Proteomes" id="UP000053257">
    <property type="component" value="Unassembled WGS sequence"/>
</dbReference>
<evidence type="ECO:0000256" key="4">
    <source>
        <dbReference type="SAM" id="MobiDB-lite"/>
    </source>
</evidence>
<feature type="compositionally biased region" description="Basic and acidic residues" evidence="4">
    <location>
        <begin position="593"/>
        <end position="614"/>
    </location>
</feature>
<sequence>MPQNAEAAAFLERVARLPAGPGTSLDDVLKPSLDDEANLRKLFAQDKANPRLVDKYVGLVDVFDAPKDIRTTRARVAASDDDLNAKYIMPLSEARRRKEGSPAMVDDIDDFKKNWSIFTEGSLSQLTDWSNVVAAGGSVQACLAPVPESAKASKRSLRKYFHNKAFPSSDVDLFLYGLTPEQAEVKINKIYEAVRDSIPWDVTCIRTKHTVSIHSQYPYRAVQIVLRLYQSPAEILAGFDVDAPCCVYDGNRVYASPRAIVAMMRQCNTVDVTRRSPSYEVRLTKYSNRDFEVFVPQLNRADIDPTIFERSIVRIQGLARLLVLERLATAQDREGYLQSRREIRGRPQQQNSWRRLLKKKYKGDLKADADAGLEMSDYDVVSLHIPYGPGWDARRIEKLVYQTDLGMNSPYNPKNKDRALHRHAAFFGTMPECLEDCCEHCPVPRGSEQRELQEEEDKNYVRGRVQFIVEDPGRQSISGSFNPIDDGEWSEQAYIGITEKFFNAIAAHDRATVRAAIKDGIDVNRRDHVGRTPLQVAVLSKATDIACDLIDANARMTARIVDGRTALHLAAQLNLPVIVRKMLERSAVNDEEAKAAAEKEAEEKAKKAQEKDDKMDTDEIDIEHSDAEDDEMRDSSEDDWSSDEDGAAKKNAANAEDDSGIIPEDAEDEPDVFQVDALDWDYMLSALDYAIAAGSVEVVDLLLANGANPKLVTAPKHSWQVRYVHPLILTATTHDDEKANRIAEKLIAAGAVTSEADDNLLTIFHRAVYSGRPSLVSTFLKADPNAKVVLSVPWMDGYSTAIFPIVSAVHDRAYSVLAILLAHGAKLTITRDDFQRARDMRMKNSNSAPQKFLSSTPMPIEVALGNYDDVVTLLAALGADLNMPTKDSLRYGNDIRDNHYTPLDWTRAAREKLVEARSNDPSRPKTTSDNAPAATAVLGNTGLLGGGLHNTAMTALLPALPNPEASAWKTEFSDMVKTYDKVQAEKSAQTSVQGANIDDLKAYFEEMSDVLVAAQAKYGDEVWKSQEGTHNQRMSLVKSRINAFWWPSQNSTAIQKPFLFFRHGLGNRVELNALYEELYTACWSGDNAKIRKLCLPQPGRKVQDLPLQISVHWGNNWQGFTPLFVALHRRHWETAKLIMAIASSQYSPKEVRQTTTAMAVYNIEEPELCDDDAEEDDDMSVGVQEDVEIDLVDIAKIPTEVHCNTIPTYMLNNVSTPFVSKDGSAFFATPLTKAVMEDDFEAYVHILDLSMSLPDRPVPYDALSSLIAHDRPAMLDEYIRRTGLGADFKKKQSDDNGSSQDSEADPDTNLKQYLGLNVHGKKRKDLATQNDPHAYTTSTYDDLPILWQAAKSGAIGIVRYLASDQPSAAYKYYASTQSDSRAKMIRQVPDLAAVLPEKLGWTTSKLNESVATAAIVGGHADVLEALCTMRGKDFESTLHLKHRSKGFNSILAAARHAQDIKLFDFLLSKGVSPLETDHNGSNIYHILCMSDASGSFKLLKHAIKHLPKEITQRLFRQQTKEARYTPLAVAVKKGRIDIVRLFIEAEVSQFLVRDAEGYTPLQLAVKTNLPKLTALLAEAGPAEALTLEDGVGNTPHEVAARQAFLAQLDIACGNFRAPQPLQLNYNTRPFADLATYERELPRLRATLDALLHEGRLAAGTKLTKELLAFADRLEAKIALERAKAVEQETLEDSKVTNDVGPKAETDVGGTASEVLEVLNSALAARPTLRQLVHLSDVHESVTKSLERFSKKEKDNQNLRQVAEDDGLPEEQEVTESALTQGWDGSAQSLANRY</sequence>
<feature type="region of interest" description="Disordered" evidence="4">
    <location>
        <begin position="593"/>
        <end position="668"/>
    </location>
</feature>
<accession>A0A0C3NYS9</accession>
<dbReference type="Pfam" id="PF00023">
    <property type="entry name" value="Ank"/>
    <property type="match status" value="2"/>
</dbReference>
<keyword evidence="1" id="KW-0677">Repeat</keyword>
<feature type="compositionally biased region" description="Acidic residues" evidence="4">
    <location>
        <begin position="615"/>
        <end position="645"/>
    </location>
</feature>
<feature type="region of interest" description="Disordered" evidence="4">
    <location>
        <begin position="1752"/>
        <end position="1793"/>
    </location>
</feature>
<organism evidence="5 6">
    <name type="scientific">Phlebiopsis gigantea (strain 11061_1 CR5-6)</name>
    <name type="common">White-rot fungus</name>
    <name type="synonym">Peniophora gigantea</name>
    <dbReference type="NCBI Taxonomy" id="745531"/>
    <lineage>
        <taxon>Eukaryota</taxon>
        <taxon>Fungi</taxon>
        <taxon>Dikarya</taxon>
        <taxon>Basidiomycota</taxon>
        <taxon>Agaricomycotina</taxon>
        <taxon>Agaricomycetes</taxon>
        <taxon>Polyporales</taxon>
        <taxon>Phanerochaetaceae</taxon>
        <taxon>Phlebiopsis</taxon>
    </lineage>
</organism>
<evidence type="ECO:0000256" key="1">
    <source>
        <dbReference type="ARBA" id="ARBA00022737"/>
    </source>
</evidence>
<dbReference type="STRING" id="745531.A0A0C3NYS9"/>
<dbReference type="SMART" id="SM00248">
    <property type="entry name" value="ANK"/>
    <property type="match status" value="12"/>
</dbReference>